<gene>
    <name evidence="10" type="primary">miaA</name>
    <name evidence="14" type="ORF">HNQ92_001255</name>
</gene>
<protein>
    <recommendedName>
        <fullName evidence="10">tRNA dimethylallyltransferase</fullName>
        <ecNumber evidence="10">2.5.1.75</ecNumber>
    </recommendedName>
    <alternativeName>
        <fullName evidence="10">Dimethylallyl diphosphate:tRNA dimethylallyltransferase</fullName>
        <shortName evidence="10">DMAPP:tRNA dimethylallyltransferase</shortName>
        <shortName evidence="10">DMATase</shortName>
    </alternativeName>
    <alternativeName>
        <fullName evidence="10">Isopentenyl-diphosphate:tRNA isopentenyltransferase</fullName>
        <shortName evidence="10">IPP transferase</shortName>
        <shortName evidence="10">IPPT</shortName>
        <shortName evidence="10">IPTase</shortName>
    </alternativeName>
</protein>
<dbReference type="Pfam" id="PF01715">
    <property type="entry name" value="IPPT"/>
    <property type="match status" value="1"/>
</dbReference>
<dbReference type="Proteomes" id="UP000557307">
    <property type="component" value="Unassembled WGS sequence"/>
</dbReference>
<evidence type="ECO:0000256" key="9">
    <source>
        <dbReference type="ARBA" id="ARBA00049563"/>
    </source>
</evidence>
<dbReference type="HAMAP" id="MF_00185">
    <property type="entry name" value="IPP_trans"/>
    <property type="match status" value="1"/>
</dbReference>
<organism evidence="14 15">
    <name type="scientific">Rhabdobacter roseus</name>
    <dbReference type="NCBI Taxonomy" id="1655419"/>
    <lineage>
        <taxon>Bacteria</taxon>
        <taxon>Pseudomonadati</taxon>
        <taxon>Bacteroidota</taxon>
        <taxon>Cytophagia</taxon>
        <taxon>Cytophagales</taxon>
        <taxon>Cytophagaceae</taxon>
        <taxon>Rhabdobacter</taxon>
    </lineage>
</organism>
<dbReference type="InterPro" id="IPR039657">
    <property type="entry name" value="Dimethylallyltransferase"/>
</dbReference>
<dbReference type="AlphaFoldDB" id="A0A840TTV9"/>
<proteinExistence type="inferred from homology"/>
<dbReference type="PANTHER" id="PTHR11088:SF60">
    <property type="entry name" value="TRNA DIMETHYLALLYLTRANSFERASE"/>
    <property type="match status" value="1"/>
</dbReference>
<dbReference type="Gene3D" id="3.40.50.300">
    <property type="entry name" value="P-loop containing nucleotide triphosphate hydrolases"/>
    <property type="match status" value="1"/>
</dbReference>
<evidence type="ECO:0000256" key="5">
    <source>
        <dbReference type="ARBA" id="ARBA00022694"/>
    </source>
</evidence>
<dbReference type="InterPro" id="IPR027417">
    <property type="entry name" value="P-loop_NTPase"/>
</dbReference>
<comment type="function">
    <text evidence="2 10 12">Catalyzes the transfer of a dimethylallyl group onto the adenine at position 37 in tRNAs that read codons beginning with uridine, leading to the formation of N6-(dimethylallyl)adenosine (i(6)A).</text>
</comment>
<dbReference type="GO" id="GO:0052381">
    <property type="term" value="F:tRNA dimethylallyltransferase activity"/>
    <property type="evidence" value="ECO:0007669"/>
    <property type="project" value="UniProtKB-UniRule"/>
</dbReference>
<keyword evidence="5 10" id="KW-0819">tRNA processing</keyword>
<feature type="region of interest" description="Interaction with substrate tRNA" evidence="10">
    <location>
        <begin position="34"/>
        <end position="37"/>
    </location>
</feature>
<evidence type="ECO:0000256" key="8">
    <source>
        <dbReference type="ARBA" id="ARBA00022842"/>
    </source>
</evidence>
<dbReference type="SUPFAM" id="SSF52540">
    <property type="entry name" value="P-loop containing nucleoside triphosphate hydrolases"/>
    <property type="match status" value="2"/>
</dbReference>
<dbReference type="InterPro" id="IPR018022">
    <property type="entry name" value="IPT"/>
</dbReference>
<dbReference type="PANTHER" id="PTHR11088">
    <property type="entry name" value="TRNA DIMETHYLALLYLTRANSFERASE"/>
    <property type="match status" value="1"/>
</dbReference>
<reference evidence="14 15" key="1">
    <citation type="submission" date="2020-08" db="EMBL/GenBank/DDBJ databases">
        <title>Genomic Encyclopedia of Type Strains, Phase IV (KMG-IV): sequencing the most valuable type-strain genomes for metagenomic binning, comparative biology and taxonomic classification.</title>
        <authorList>
            <person name="Goeker M."/>
        </authorList>
    </citation>
    <scope>NUCLEOTIDE SEQUENCE [LARGE SCALE GENOMIC DNA]</scope>
    <source>
        <strain evidence="14 15">DSM 105074</strain>
    </source>
</reference>
<comment type="caution">
    <text evidence="10">Lacks conserved residue(s) required for the propagation of feature annotation.</text>
</comment>
<dbReference type="RefSeq" id="WP_184172253.1">
    <property type="nucleotide sequence ID" value="NZ_JACHGF010000002.1"/>
</dbReference>
<feature type="binding site" evidence="10">
    <location>
        <begin position="9"/>
        <end position="16"/>
    </location>
    <ligand>
        <name>ATP</name>
        <dbReference type="ChEBI" id="CHEBI:30616"/>
    </ligand>
</feature>
<evidence type="ECO:0000256" key="12">
    <source>
        <dbReference type="RuleBase" id="RU003784"/>
    </source>
</evidence>
<dbReference type="GO" id="GO:0006400">
    <property type="term" value="P:tRNA modification"/>
    <property type="evidence" value="ECO:0007669"/>
    <property type="project" value="TreeGrafter"/>
</dbReference>
<evidence type="ECO:0000313" key="14">
    <source>
        <dbReference type="EMBL" id="MBB5283129.1"/>
    </source>
</evidence>
<dbReference type="Gene3D" id="1.10.287.890">
    <property type="entry name" value="Crystal structure of tRNA isopentenylpyrophosphate transferase (bh2366) domain"/>
    <property type="match status" value="1"/>
</dbReference>
<comment type="caution">
    <text evidence="14">The sequence shown here is derived from an EMBL/GenBank/DDBJ whole genome shotgun (WGS) entry which is preliminary data.</text>
</comment>
<keyword evidence="4 10" id="KW-0808">Transferase</keyword>
<dbReference type="NCBIfam" id="TIGR00174">
    <property type="entry name" value="miaA"/>
    <property type="match status" value="1"/>
</dbReference>
<evidence type="ECO:0000256" key="4">
    <source>
        <dbReference type="ARBA" id="ARBA00022679"/>
    </source>
</evidence>
<dbReference type="EMBL" id="JACHGF010000002">
    <property type="protein sequence ID" value="MBB5283129.1"/>
    <property type="molecule type" value="Genomic_DNA"/>
</dbReference>
<name>A0A840TTV9_9BACT</name>
<evidence type="ECO:0000256" key="11">
    <source>
        <dbReference type="RuleBase" id="RU003783"/>
    </source>
</evidence>
<comment type="catalytic activity">
    <reaction evidence="9 10 11">
        <text>adenosine(37) in tRNA + dimethylallyl diphosphate = N(6)-dimethylallyladenosine(37) in tRNA + diphosphate</text>
        <dbReference type="Rhea" id="RHEA:26482"/>
        <dbReference type="Rhea" id="RHEA-COMP:10162"/>
        <dbReference type="Rhea" id="RHEA-COMP:10375"/>
        <dbReference type="ChEBI" id="CHEBI:33019"/>
        <dbReference type="ChEBI" id="CHEBI:57623"/>
        <dbReference type="ChEBI" id="CHEBI:74411"/>
        <dbReference type="ChEBI" id="CHEBI:74415"/>
        <dbReference type="EC" id="2.5.1.75"/>
    </reaction>
</comment>
<evidence type="ECO:0000256" key="10">
    <source>
        <dbReference type="HAMAP-Rule" id="MF_00185"/>
    </source>
</evidence>
<comment type="cofactor">
    <cofactor evidence="1 10">
        <name>Mg(2+)</name>
        <dbReference type="ChEBI" id="CHEBI:18420"/>
    </cofactor>
</comment>
<evidence type="ECO:0000256" key="7">
    <source>
        <dbReference type="ARBA" id="ARBA00022840"/>
    </source>
</evidence>
<evidence type="ECO:0000256" key="2">
    <source>
        <dbReference type="ARBA" id="ARBA00003213"/>
    </source>
</evidence>
<evidence type="ECO:0000256" key="1">
    <source>
        <dbReference type="ARBA" id="ARBA00001946"/>
    </source>
</evidence>
<keyword evidence="8 10" id="KW-0460">Magnesium</keyword>
<keyword evidence="15" id="KW-1185">Reference proteome</keyword>
<evidence type="ECO:0000256" key="3">
    <source>
        <dbReference type="ARBA" id="ARBA00005842"/>
    </source>
</evidence>
<sequence length="310" mass="35287">MPPLIVILGPTASGKTQLATRLAHRLGGEILSADSRQVYRGMDIGTGKDLDEYQVQGTLIPHHLIDILDAGEKYHVHRFQQDFGAALAAIRARGSTPIVCGGTGLYLDAVLRGHTYTGIPVDDALRQELEKYPTEVLQARFEALPSAYSALADTSTRKRLLRALEIGTYLRQHPEYPAQAKVPRPDALIYGLDPPVALRRQRISRRLHQRLQNGLIEEVQQLLQRGLAPEQLRYYGLEYKWVTDYCTGDLPYAPMIQRLETEIHRFAKRQMTFFRKMERDGLPIRWLDHAQTPEAWLDQIQEDVRYLAPS</sequence>
<dbReference type="GO" id="GO:0005524">
    <property type="term" value="F:ATP binding"/>
    <property type="evidence" value="ECO:0007669"/>
    <property type="project" value="UniProtKB-UniRule"/>
</dbReference>
<feature type="binding site" evidence="10">
    <location>
        <begin position="11"/>
        <end position="16"/>
    </location>
    <ligand>
        <name>substrate</name>
    </ligand>
</feature>
<dbReference type="EC" id="2.5.1.75" evidence="10"/>
<keyword evidence="6 10" id="KW-0547">Nucleotide-binding</keyword>
<accession>A0A840TTV9</accession>
<keyword evidence="7 10" id="KW-0067">ATP-binding</keyword>
<comment type="subunit">
    <text evidence="10">Monomer.</text>
</comment>
<feature type="site" description="Interaction with substrate tRNA" evidence="10">
    <location>
        <position position="126"/>
    </location>
</feature>
<evidence type="ECO:0000256" key="13">
    <source>
        <dbReference type="RuleBase" id="RU003785"/>
    </source>
</evidence>
<feature type="site" description="Interaction with substrate tRNA" evidence="10">
    <location>
        <position position="103"/>
    </location>
</feature>
<comment type="similarity">
    <text evidence="3 10 13">Belongs to the IPP transferase family.</text>
</comment>
<evidence type="ECO:0000313" key="15">
    <source>
        <dbReference type="Proteomes" id="UP000557307"/>
    </source>
</evidence>
<evidence type="ECO:0000256" key="6">
    <source>
        <dbReference type="ARBA" id="ARBA00022741"/>
    </source>
</evidence>